<sequence>IDDHLKYLRREKKRAPGDEDKSLYDDEIEKEYIEEIKRLHVDKKQLRDEISIITTREDVPLYFYKDENNDDTIPIFEKAESEDMPLYFYEDETNDNTTPVFERADSEDMPLYFYEDEDNDERAESEDIYFYEDKNNDDTTPVFERAESEDIYFYEDGNNYDTTPAFERAKSEDMPLFFMKTKTKLFYFYKKCSIAYYLYFIDFTSSLKNISAYYYAPKRA</sequence>
<comment type="caution">
    <text evidence="1">The sequence shown here is derived from an EMBL/GenBank/DDBJ whole genome shotgun (WGS) entry which is preliminary data.</text>
</comment>
<gene>
    <name evidence="1" type="ORF">DERYTH_LOCUS17237</name>
</gene>
<evidence type="ECO:0000313" key="1">
    <source>
        <dbReference type="EMBL" id="CAG8754909.1"/>
    </source>
</evidence>
<organism evidence="1 2">
    <name type="scientific">Dentiscutata erythropus</name>
    <dbReference type="NCBI Taxonomy" id="1348616"/>
    <lineage>
        <taxon>Eukaryota</taxon>
        <taxon>Fungi</taxon>
        <taxon>Fungi incertae sedis</taxon>
        <taxon>Mucoromycota</taxon>
        <taxon>Glomeromycotina</taxon>
        <taxon>Glomeromycetes</taxon>
        <taxon>Diversisporales</taxon>
        <taxon>Gigasporaceae</taxon>
        <taxon>Dentiscutata</taxon>
    </lineage>
</organism>
<evidence type="ECO:0000313" key="2">
    <source>
        <dbReference type="Proteomes" id="UP000789405"/>
    </source>
</evidence>
<name>A0A9N9IWU5_9GLOM</name>
<feature type="non-terminal residue" evidence="1">
    <location>
        <position position="1"/>
    </location>
</feature>
<proteinExistence type="predicted"/>
<dbReference type="AlphaFoldDB" id="A0A9N9IWU5"/>
<reference evidence="1" key="1">
    <citation type="submission" date="2021-06" db="EMBL/GenBank/DDBJ databases">
        <authorList>
            <person name="Kallberg Y."/>
            <person name="Tangrot J."/>
            <person name="Rosling A."/>
        </authorList>
    </citation>
    <scope>NUCLEOTIDE SEQUENCE</scope>
    <source>
        <strain evidence="1">MA453B</strain>
    </source>
</reference>
<dbReference type="Proteomes" id="UP000789405">
    <property type="component" value="Unassembled WGS sequence"/>
</dbReference>
<accession>A0A9N9IWU5</accession>
<protein>
    <submittedName>
        <fullName evidence="1">4336_t:CDS:1</fullName>
    </submittedName>
</protein>
<dbReference type="EMBL" id="CAJVPY010016016">
    <property type="protein sequence ID" value="CAG8754909.1"/>
    <property type="molecule type" value="Genomic_DNA"/>
</dbReference>
<keyword evidence="2" id="KW-1185">Reference proteome</keyword>